<dbReference type="EMBL" id="CP048222">
    <property type="protein sequence ID" value="QHT70363.1"/>
    <property type="molecule type" value="Genomic_DNA"/>
</dbReference>
<dbReference type="InterPro" id="IPR019052">
    <property type="entry name" value="DUF2383"/>
</dbReference>
<dbReference type="InterPro" id="IPR012347">
    <property type="entry name" value="Ferritin-like"/>
</dbReference>
<dbReference type="Proteomes" id="UP000480178">
    <property type="component" value="Chromosome"/>
</dbReference>
<feature type="region of interest" description="Disordered" evidence="1">
    <location>
        <begin position="150"/>
        <end position="198"/>
    </location>
</feature>
<dbReference type="NCBIfam" id="TIGR02284">
    <property type="entry name" value="PA2169 family four-helix-bundle protein"/>
    <property type="match status" value="1"/>
</dbReference>
<protein>
    <submittedName>
        <fullName evidence="3">PA2169 family four-helix-bundle protein</fullName>
    </submittedName>
</protein>
<evidence type="ECO:0000256" key="1">
    <source>
        <dbReference type="SAM" id="MobiDB-lite"/>
    </source>
</evidence>
<keyword evidence="4" id="KW-1185">Reference proteome</keyword>
<evidence type="ECO:0000313" key="4">
    <source>
        <dbReference type="Proteomes" id="UP000480178"/>
    </source>
</evidence>
<dbReference type="Pfam" id="PF09537">
    <property type="entry name" value="DUF2383"/>
    <property type="match status" value="1"/>
</dbReference>
<feature type="domain" description="DUF2383" evidence="2">
    <location>
        <begin position="8"/>
        <end position="116"/>
    </location>
</feature>
<gene>
    <name evidence="3" type="ORF">GXP67_28760</name>
</gene>
<sequence>MASTSENIVDTLQELTEFVNDRIEGYETAVKESKNSEYQAYYRKLASQSTDFSNELNTFIRSYGGEMERDTTLKGKFYRQWMDIKSTFTGRDEESIIGSNIYGEEWAIKAYKDALDNGNLPPEIRQVVDRQYQSSLETYNQLKSMKDVTGTASDVRSDNSSLGSGASSTGYSSGSTDSSNSGSSLGGNFSTSGDARNY</sequence>
<dbReference type="AlphaFoldDB" id="A0A6C0GRY1"/>
<dbReference type="KEGG" id="rhoz:GXP67_28760"/>
<dbReference type="Gene3D" id="1.20.1260.10">
    <property type="match status" value="1"/>
</dbReference>
<proteinExistence type="predicted"/>
<dbReference type="InterPro" id="IPR011971">
    <property type="entry name" value="CHP02284"/>
</dbReference>
<evidence type="ECO:0000259" key="2">
    <source>
        <dbReference type="Pfam" id="PF09537"/>
    </source>
</evidence>
<evidence type="ECO:0000313" key="3">
    <source>
        <dbReference type="EMBL" id="QHT70363.1"/>
    </source>
</evidence>
<accession>A0A6C0GRY1</accession>
<reference evidence="3 4" key="1">
    <citation type="submission" date="2020-01" db="EMBL/GenBank/DDBJ databases">
        <authorList>
            <person name="Kim M.K."/>
        </authorList>
    </citation>
    <scope>NUCLEOTIDE SEQUENCE [LARGE SCALE GENOMIC DNA]</scope>
    <source>
        <strain evidence="3 4">172606-1</strain>
    </source>
</reference>
<feature type="compositionally biased region" description="Low complexity" evidence="1">
    <location>
        <begin position="158"/>
        <end position="198"/>
    </location>
</feature>
<name>A0A6C0GRY1_9BACT</name>
<organism evidence="3 4">
    <name type="scientific">Rhodocytophaga rosea</name>
    <dbReference type="NCBI Taxonomy" id="2704465"/>
    <lineage>
        <taxon>Bacteria</taxon>
        <taxon>Pseudomonadati</taxon>
        <taxon>Bacteroidota</taxon>
        <taxon>Cytophagia</taxon>
        <taxon>Cytophagales</taxon>
        <taxon>Rhodocytophagaceae</taxon>
        <taxon>Rhodocytophaga</taxon>
    </lineage>
</organism>
<dbReference type="RefSeq" id="WP_162446342.1">
    <property type="nucleotide sequence ID" value="NZ_CP048222.1"/>
</dbReference>